<dbReference type="SMART" id="SM00213">
    <property type="entry name" value="UBQ"/>
    <property type="match status" value="1"/>
</dbReference>
<evidence type="ECO:0000256" key="2">
    <source>
        <dbReference type="ARBA" id="ARBA00022730"/>
    </source>
</evidence>
<evidence type="ECO:0000313" key="9">
    <source>
        <dbReference type="EMBL" id="KAK1287626.1"/>
    </source>
</evidence>
<dbReference type="InterPro" id="IPR032440">
    <property type="entry name" value="Ribosomal_uS17_N"/>
</dbReference>
<dbReference type="Proteomes" id="UP001180020">
    <property type="component" value="Unassembled WGS sequence"/>
</dbReference>
<dbReference type="InterPro" id="IPR000266">
    <property type="entry name" value="Ribosomal_uS17"/>
</dbReference>
<name>A0AAV9CGJ9_ACOCL</name>
<keyword evidence="4 6" id="KW-0689">Ribosomal protein</keyword>
<feature type="region of interest" description="Disordered" evidence="7">
    <location>
        <begin position="160"/>
        <end position="182"/>
    </location>
</feature>
<dbReference type="PROSITE" id="PS00056">
    <property type="entry name" value="RIBOSOMAL_S17"/>
    <property type="match status" value="1"/>
</dbReference>
<evidence type="ECO:0000313" key="10">
    <source>
        <dbReference type="Proteomes" id="UP001180020"/>
    </source>
</evidence>
<dbReference type="GO" id="GO:0051787">
    <property type="term" value="F:misfolded protein binding"/>
    <property type="evidence" value="ECO:0007669"/>
    <property type="project" value="TreeGrafter"/>
</dbReference>
<feature type="compositionally biased region" description="Polar residues" evidence="7">
    <location>
        <begin position="375"/>
        <end position="468"/>
    </location>
</feature>
<dbReference type="FunFam" id="2.40.50.1000:FF:000003">
    <property type="entry name" value="40S ribosomal protein S11"/>
    <property type="match status" value="1"/>
</dbReference>
<feature type="compositionally biased region" description="Polar residues" evidence="7">
    <location>
        <begin position="74"/>
        <end position="92"/>
    </location>
</feature>
<dbReference type="PRINTS" id="PR00973">
    <property type="entry name" value="RIBOSOMALS17"/>
</dbReference>
<dbReference type="Gene3D" id="3.10.20.90">
    <property type="entry name" value="Phosphatidylinositol 3-kinase Catalytic Subunit, Chain A, domain 1"/>
    <property type="match status" value="1"/>
</dbReference>
<feature type="compositionally biased region" description="Polar residues" evidence="7">
    <location>
        <begin position="549"/>
        <end position="575"/>
    </location>
</feature>
<dbReference type="PANTHER" id="PTHR15204:SF0">
    <property type="entry name" value="LARGE PROLINE-RICH PROTEIN BAG6"/>
    <property type="match status" value="1"/>
</dbReference>
<protein>
    <submittedName>
        <fullName evidence="9">40S ribosomal protein S11</fullName>
    </submittedName>
</protein>
<evidence type="ECO:0000256" key="3">
    <source>
        <dbReference type="ARBA" id="ARBA00022884"/>
    </source>
</evidence>
<comment type="caution">
    <text evidence="9">The sequence shown here is derived from an EMBL/GenBank/DDBJ whole genome shotgun (WGS) entry which is preliminary data.</text>
</comment>
<keyword evidence="3" id="KW-0694">RNA-binding</keyword>
<evidence type="ECO:0000256" key="6">
    <source>
        <dbReference type="RuleBase" id="RU003872"/>
    </source>
</evidence>
<reference evidence="9" key="2">
    <citation type="submission" date="2023-06" db="EMBL/GenBank/DDBJ databases">
        <authorList>
            <person name="Ma L."/>
            <person name="Liu K.-W."/>
            <person name="Li Z."/>
            <person name="Hsiao Y.-Y."/>
            <person name="Qi Y."/>
            <person name="Fu T."/>
            <person name="Tang G."/>
            <person name="Zhang D."/>
            <person name="Sun W.-H."/>
            <person name="Liu D.-K."/>
            <person name="Li Y."/>
            <person name="Chen G.-Z."/>
            <person name="Liu X.-D."/>
            <person name="Liao X.-Y."/>
            <person name="Jiang Y.-T."/>
            <person name="Yu X."/>
            <person name="Hao Y."/>
            <person name="Huang J."/>
            <person name="Zhao X.-W."/>
            <person name="Ke S."/>
            <person name="Chen Y.-Y."/>
            <person name="Wu W.-L."/>
            <person name="Hsu J.-L."/>
            <person name="Lin Y.-F."/>
            <person name="Huang M.-D."/>
            <person name="Li C.-Y."/>
            <person name="Huang L."/>
            <person name="Wang Z.-W."/>
            <person name="Zhao X."/>
            <person name="Zhong W.-Y."/>
            <person name="Peng D.-H."/>
            <person name="Ahmad S."/>
            <person name="Lan S."/>
            <person name="Zhang J.-S."/>
            <person name="Tsai W.-C."/>
            <person name="Van De Peer Y."/>
            <person name="Liu Z.-J."/>
        </authorList>
    </citation>
    <scope>NUCLEOTIDE SEQUENCE</scope>
    <source>
        <strain evidence="9">CP</strain>
        <tissue evidence="9">Leaves</tissue>
    </source>
</reference>
<dbReference type="InterPro" id="IPR000626">
    <property type="entry name" value="Ubiquitin-like_dom"/>
</dbReference>
<accession>A0AAV9CGJ9</accession>
<dbReference type="GO" id="GO:0006412">
    <property type="term" value="P:translation"/>
    <property type="evidence" value="ECO:0007669"/>
    <property type="project" value="InterPro"/>
</dbReference>
<evidence type="ECO:0000256" key="4">
    <source>
        <dbReference type="ARBA" id="ARBA00022980"/>
    </source>
</evidence>
<keyword evidence="2" id="KW-0699">rRNA-binding</keyword>
<dbReference type="GO" id="GO:1990904">
    <property type="term" value="C:ribonucleoprotein complex"/>
    <property type="evidence" value="ECO:0007669"/>
    <property type="project" value="UniProtKB-KW"/>
</dbReference>
<dbReference type="InterPro" id="IPR019979">
    <property type="entry name" value="Ribosomal_uS17_CS"/>
</dbReference>
<dbReference type="Pfam" id="PF16205">
    <property type="entry name" value="Ribosomal_S17_N"/>
    <property type="match status" value="1"/>
</dbReference>
<dbReference type="Pfam" id="PF00366">
    <property type="entry name" value="Ribosomal_S17"/>
    <property type="match status" value="1"/>
</dbReference>
<evidence type="ECO:0000259" key="8">
    <source>
        <dbReference type="PROSITE" id="PS50053"/>
    </source>
</evidence>
<keyword evidence="10" id="KW-1185">Reference proteome</keyword>
<dbReference type="GO" id="GO:0005840">
    <property type="term" value="C:ribosome"/>
    <property type="evidence" value="ECO:0007669"/>
    <property type="project" value="UniProtKB-KW"/>
</dbReference>
<gene>
    <name evidence="9" type="primary">RPS11</name>
    <name evidence="9" type="ORF">QJS10_CPB19g00609</name>
</gene>
<proteinExistence type="inferred from homology"/>
<evidence type="ECO:0000256" key="5">
    <source>
        <dbReference type="ARBA" id="ARBA00023274"/>
    </source>
</evidence>
<sequence length="746" mass="79357">MSSNGPGEISLFGGIEAEPPETTVEIKIKTLDSQTYTLRVNKFVPVPALKEQIATVTGVVSEQQRLICRGKPFQPSTSPNLGLGSQSTSSHPVTDPASAGATNRGNHVGPNVVLRAFSVADSPEGHPADLNRIFSTLLGSMGIIGIGTGSEREHVLERVDRNSGNNGTSDSVQHQPATAAQRAQFDPLQGSFTSPAGFSSAPLQPIVIPDSLATLSQYLSQLRREFSANGEGNNIDAEASDGHGLEALHSHSSAGQGGLPTPQSLAEVILSTRRMLIAQAGECLLNLGALFLELGRTTMTVRMGQTPSEAVVNAGPAVFISTSGPNPMMVQPLPFQPGTSLGRFPTASVHPGHGLAGAVGSGFVPRNIDIRIRTGSISNSNRGEQVGPQQPSGQTDAAGNMAGATTQQPVAQSTVLQQNLESRGGSSLTNDSSQGNNLFPTNPLVNVLSENQQGGLPHTNNSNTQATDGRQDVREPTAQMLSRFDQLLRTIFSGEPIDIADVNIRHTSMSTEQTQAAQNAEADEGARENVEQGVFFSNLVRQLMPFISQSTTTDGTTPNSSAPQDEQGNSSNTRSSRVRQHPACDDQDSKRQKTEKAFLKQPRVFASSKKSGKGKMQGKGGNRFWKNVGLGFKTPREAIEGTYIDKKCPFTGTVSIRGRILAGTCHSAKMNRTIIVRRNYLHYVKKYEKRHSNIPAHVSPCFRVKEGDHVIIGQCRPLSKTVRFNVLKVIPAGSTGGGGKKGFTAA</sequence>
<dbReference type="InterPro" id="IPR029071">
    <property type="entry name" value="Ubiquitin-like_domsf"/>
</dbReference>
<dbReference type="GO" id="GO:0003729">
    <property type="term" value="F:mRNA binding"/>
    <property type="evidence" value="ECO:0007669"/>
    <property type="project" value="UniProtKB-ARBA"/>
</dbReference>
<evidence type="ECO:0000256" key="1">
    <source>
        <dbReference type="ARBA" id="ARBA00010254"/>
    </source>
</evidence>
<feature type="compositionally biased region" description="Basic and acidic residues" evidence="7">
    <location>
        <begin position="582"/>
        <end position="598"/>
    </location>
</feature>
<keyword evidence="5 6" id="KW-0687">Ribonucleoprotein</keyword>
<feature type="domain" description="Ubiquitin-like" evidence="8">
    <location>
        <begin position="24"/>
        <end position="88"/>
    </location>
</feature>
<feature type="region of interest" description="Disordered" evidence="7">
    <location>
        <begin position="374"/>
        <end position="472"/>
    </location>
</feature>
<dbReference type="GO" id="GO:0019843">
    <property type="term" value="F:rRNA binding"/>
    <property type="evidence" value="ECO:0007669"/>
    <property type="project" value="UniProtKB-KW"/>
</dbReference>
<dbReference type="Pfam" id="PF00240">
    <property type="entry name" value="ubiquitin"/>
    <property type="match status" value="1"/>
</dbReference>
<reference evidence="9" key="1">
    <citation type="journal article" date="2023" name="Nat. Commun.">
        <title>Diploid and tetraploid genomes of Acorus and the evolution of monocots.</title>
        <authorList>
            <person name="Ma L."/>
            <person name="Liu K.W."/>
            <person name="Li Z."/>
            <person name="Hsiao Y.Y."/>
            <person name="Qi Y."/>
            <person name="Fu T."/>
            <person name="Tang G.D."/>
            <person name="Zhang D."/>
            <person name="Sun W.H."/>
            <person name="Liu D.K."/>
            <person name="Li Y."/>
            <person name="Chen G.Z."/>
            <person name="Liu X.D."/>
            <person name="Liao X.Y."/>
            <person name="Jiang Y.T."/>
            <person name="Yu X."/>
            <person name="Hao Y."/>
            <person name="Huang J."/>
            <person name="Zhao X.W."/>
            <person name="Ke S."/>
            <person name="Chen Y.Y."/>
            <person name="Wu W.L."/>
            <person name="Hsu J.L."/>
            <person name="Lin Y.F."/>
            <person name="Huang M.D."/>
            <person name="Li C.Y."/>
            <person name="Huang L."/>
            <person name="Wang Z.W."/>
            <person name="Zhao X."/>
            <person name="Zhong W.Y."/>
            <person name="Peng D.H."/>
            <person name="Ahmad S."/>
            <person name="Lan S."/>
            <person name="Zhang J.S."/>
            <person name="Tsai W.C."/>
            <person name="Van de Peer Y."/>
            <person name="Liu Z.J."/>
        </authorList>
    </citation>
    <scope>NUCLEOTIDE SEQUENCE</scope>
    <source>
        <strain evidence="9">CP</strain>
    </source>
</reference>
<dbReference type="GO" id="GO:0003735">
    <property type="term" value="F:structural constituent of ribosome"/>
    <property type="evidence" value="ECO:0007669"/>
    <property type="project" value="InterPro"/>
</dbReference>
<evidence type="ECO:0000256" key="7">
    <source>
        <dbReference type="SAM" id="MobiDB-lite"/>
    </source>
</evidence>
<dbReference type="EMBL" id="JAUJYO010000019">
    <property type="protein sequence ID" value="KAK1287626.1"/>
    <property type="molecule type" value="Genomic_DNA"/>
</dbReference>
<dbReference type="SUPFAM" id="SSF54236">
    <property type="entry name" value="Ubiquitin-like"/>
    <property type="match status" value="1"/>
</dbReference>
<dbReference type="GO" id="GO:0031593">
    <property type="term" value="F:polyubiquitin modification-dependent protein binding"/>
    <property type="evidence" value="ECO:0007669"/>
    <property type="project" value="TreeGrafter"/>
</dbReference>
<feature type="region of interest" description="Disordered" evidence="7">
    <location>
        <begin position="70"/>
        <end position="107"/>
    </location>
</feature>
<dbReference type="PROSITE" id="PS50053">
    <property type="entry name" value="UBIQUITIN_2"/>
    <property type="match status" value="1"/>
</dbReference>
<dbReference type="Gene3D" id="2.40.50.1000">
    <property type="match status" value="1"/>
</dbReference>
<dbReference type="InterPro" id="IPR012340">
    <property type="entry name" value="NA-bd_OB-fold"/>
</dbReference>
<feature type="region of interest" description="Disordered" evidence="7">
    <location>
        <begin position="549"/>
        <end position="620"/>
    </location>
</feature>
<dbReference type="SUPFAM" id="SSF50249">
    <property type="entry name" value="Nucleic acid-binding proteins"/>
    <property type="match status" value="1"/>
</dbReference>
<dbReference type="GO" id="GO:0036503">
    <property type="term" value="P:ERAD pathway"/>
    <property type="evidence" value="ECO:0007669"/>
    <property type="project" value="TreeGrafter"/>
</dbReference>
<feature type="compositionally biased region" description="Polar residues" evidence="7">
    <location>
        <begin position="162"/>
        <end position="178"/>
    </location>
</feature>
<organism evidence="9 10">
    <name type="scientific">Acorus calamus</name>
    <name type="common">Sweet flag</name>
    <dbReference type="NCBI Taxonomy" id="4465"/>
    <lineage>
        <taxon>Eukaryota</taxon>
        <taxon>Viridiplantae</taxon>
        <taxon>Streptophyta</taxon>
        <taxon>Embryophyta</taxon>
        <taxon>Tracheophyta</taxon>
        <taxon>Spermatophyta</taxon>
        <taxon>Magnoliopsida</taxon>
        <taxon>Liliopsida</taxon>
        <taxon>Acoraceae</taxon>
        <taxon>Acorus</taxon>
    </lineage>
</organism>
<dbReference type="GO" id="GO:0071818">
    <property type="term" value="C:BAT3 complex"/>
    <property type="evidence" value="ECO:0007669"/>
    <property type="project" value="TreeGrafter"/>
</dbReference>
<dbReference type="CDD" id="cd00364">
    <property type="entry name" value="Ribosomal_uS17"/>
    <property type="match status" value="1"/>
</dbReference>
<dbReference type="AlphaFoldDB" id="A0AAV9CGJ9"/>
<dbReference type="PANTHER" id="PTHR15204">
    <property type="entry name" value="LARGE PROLINE-RICH PROTEIN BAG6"/>
    <property type="match status" value="1"/>
</dbReference>
<comment type="similarity">
    <text evidence="1 6">Belongs to the universal ribosomal protein uS17 family.</text>
</comment>